<gene>
    <name evidence="6" type="ORF">SAMN04515656_10211</name>
</gene>
<sequence length="107" mass="11084">MNAKNYITLALLALSTANGILTALGYSILPITDEQLTVVVTSIIQVISIAAAIWQNFNFSVAAKQGQAVTDAIKAGKDVDVMITSAKASAMASENEEAASAAARKRG</sequence>
<protein>
    <submittedName>
        <fullName evidence="6">SPP1 phage holin</fullName>
    </submittedName>
</protein>
<keyword evidence="2 5" id="KW-0812">Transmembrane</keyword>
<evidence type="ECO:0000256" key="2">
    <source>
        <dbReference type="ARBA" id="ARBA00022692"/>
    </source>
</evidence>
<dbReference type="AlphaFoldDB" id="A0A1H3XD30"/>
<evidence type="ECO:0000313" key="7">
    <source>
        <dbReference type="Proteomes" id="UP000199394"/>
    </source>
</evidence>
<dbReference type="EMBL" id="FNRK01000002">
    <property type="protein sequence ID" value="SDZ97306.1"/>
    <property type="molecule type" value="Genomic_DNA"/>
</dbReference>
<dbReference type="RefSeq" id="WP_090304312.1">
    <property type="nucleotide sequence ID" value="NZ_FNRK01000002.1"/>
</dbReference>
<dbReference type="STRING" id="81409.SAMN04515656_10211"/>
<evidence type="ECO:0000313" key="6">
    <source>
        <dbReference type="EMBL" id="SDZ97306.1"/>
    </source>
</evidence>
<evidence type="ECO:0000256" key="1">
    <source>
        <dbReference type="ARBA" id="ARBA00004370"/>
    </source>
</evidence>
<dbReference type="Pfam" id="PF04688">
    <property type="entry name" value="Holin_SPP1"/>
    <property type="match status" value="1"/>
</dbReference>
<evidence type="ECO:0000256" key="4">
    <source>
        <dbReference type="ARBA" id="ARBA00023136"/>
    </source>
</evidence>
<organism evidence="6 7">
    <name type="scientific">Eubacterium aggregans</name>
    <dbReference type="NCBI Taxonomy" id="81409"/>
    <lineage>
        <taxon>Bacteria</taxon>
        <taxon>Bacillati</taxon>
        <taxon>Bacillota</taxon>
        <taxon>Clostridia</taxon>
        <taxon>Eubacteriales</taxon>
        <taxon>Eubacteriaceae</taxon>
        <taxon>Eubacterium</taxon>
    </lineage>
</organism>
<comment type="subcellular location">
    <subcellularLocation>
        <location evidence="1">Membrane</location>
    </subcellularLocation>
</comment>
<keyword evidence="7" id="KW-1185">Reference proteome</keyword>
<accession>A0A1H3XD30</accession>
<dbReference type="GO" id="GO:0016020">
    <property type="term" value="C:membrane"/>
    <property type="evidence" value="ECO:0007669"/>
    <property type="project" value="UniProtKB-SubCell"/>
</dbReference>
<evidence type="ECO:0000256" key="3">
    <source>
        <dbReference type="ARBA" id="ARBA00022989"/>
    </source>
</evidence>
<evidence type="ECO:0000256" key="5">
    <source>
        <dbReference type="SAM" id="Phobius"/>
    </source>
</evidence>
<name>A0A1H3XD30_9FIRM</name>
<keyword evidence="3 5" id="KW-1133">Transmembrane helix</keyword>
<dbReference type="InterPro" id="IPR006479">
    <property type="entry name" value="Holin"/>
</dbReference>
<dbReference type="Proteomes" id="UP000199394">
    <property type="component" value="Unassembled WGS sequence"/>
</dbReference>
<keyword evidence="4 5" id="KW-0472">Membrane</keyword>
<feature type="transmembrane region" description="Helical" evidence="5">
    <location>
        <begin position="35"/>
        <end position="54"/>
    </location>
</feature>
<proteinExistence type="predicted"/>
<reference evidence="6 7" key="1">
    <citation type="submission" date="2016-10" db="EMBL/GenBank/DDBJ databases">
        <authorList>
            <person name="de Groot N.N."/>
        </authorList>
    </citation>
    <scope>NUCLEOTIDE SEQUENCE [LARGE SCALE GENOMIC DNA]</scope>
    <source>
        <strain evidence="6 7">SR12</strain>
    </source>
</reference>